<organism evidence="7">
    <name type="scientific">Salinicola endophyticus</name>
    <dbReference type="NCBI Taxonomy" id="1949083"/>
    <lineage>
        <taxon>Bacteria</taxon>
        <taxon>Pseudomonadati</taxon>
        <taxon>Pseudomonadota</taxon>
        <taxon>Gammaproteobacteria</taxon>
        <taxon>Oceanospirillales</taxon>
        <taxon>Halomonadaceae</taxon>
        <taxon>Salinicola</taxon>
    </lineage>
</organism>
<dbReference type="Pfam" id="PF00196">
    <property type="entry name" value="GerE"/>
    <property type="match status" value="1"/>
</dbReference>
<sequence>MYTLLVADDHPMFREAMVGAIAAALPDSRVLEAASLAQAIAQAEAQEELDLLLLDLALPDSEGLAGLRRLREALPWLPVAILSAEQSRDIVLEALGLGAVGYLPKSTPRDDLLAALRQILAGQVYLPADILRRPTARHVPTDATTSAAPTTPSTRAAHSLRATASTAAAHGDPLSEGISQLTAKQLQVLACLSRGESNKAIARDLAIAETTVKSHVSAILRKLGVNSRVQAIITAQTLDLDDPRFPPR</sequence>
<dbReference type="PRINTS" id="PR00038">
    <property type="entry name" value="HTHLUXR"/>
</dbReference>
<evidence type="ECO:0000259" key="6">
    <source>
        <dbReference type="PROSITE" id="PS50110"/>
    </source>
</evidence>
<keyword evidence="2" id="KW-0238">DNA-binding</keyword>
<dbReference type="PANTHER" id="PTHR45566:SF1">
    <property type="entry name" value="HTH-TYPE TRANSCRIPTIONAL REGULATOR YHJB-RELATED"/>
    <property type="match status" value="1"/>
</dbReference>
<name>A0AB74UDJ7_9GAMM</name>
<dbReference type="InterPro" id="IPR000792">
    <property type="entry name" value="Tscrpt_reg_LuxR_C"/>
</dbReference>
<dbReference type="InterPro" id="IPR011006">
    <property type="entry name" value="CheY-like_superfamily"/>
</dbReference>
<dbReference type="PROSITE" id="PS00622">
    <property type="entry name" value="HTH_LUXR_1"/>
    <property type="match status" value="1"/>
</dbReference>
<dbReference type="InterPro" id="IPR051015">
    <property type="entry name" value="EvgA-like"/>
</dbReference>
<dbReference type="SUPFAM" id="SSF52172">
    <property type="entry name" value="CheY-like"/>
    <property type="match status" value="1"/>
</dbReference>
<dbReference type="CDD" id="cd17535">
    <property type="entry name" value="REC_NarL-like"/>
    <property type="match status" value="1"/>
</dbReference>
<feature type="region of interest" description="Disordered" evidence="4">
    <location>
        <begin position="137"/>
        <end position="157"/>
    </location>
</feature>
<evidence type="ECO:0000256" key="1">
    <source>
        <dbReference type="ARBA" id="ARBA00022553"/>
    </source>
</evidence>
<dbReference type="InterPro" id="IPR001789">
    <property type="entry name" value="Sig_transdc_resp-reg_receiver"/>
</dbReference>
<dbReference type="PROSITE" id="PS50043">
    <property type="entry name" value="HTH_LUXR_2"/>
    <property type="match status" value="1"/>
</dbReference>
<evidence type="ECO:0000256" key="3">
    <source>
        <dbReference type="PROSITE-ProRule" id="PRU00169"/>
    </source>
</evidence>
<evidence type="ECO:0000313" key="7">
    <source>
        <dbReference type="EMBL" id="XCJ78770.1"/>
    </source>
</evidence>
<dbReference type="GO" id="GO:0000160">
    <property type="term" value="P:phosphorelay signal transduction system"/>
    <property type="evidence" value="ECO:0007669"/>
    <property type="project" value="InterPro"/>
</dbReference>
<proteinExistence type="predicted"/>
<feature type="compositionally biased region" description="Low complexity" evidence="4">
    <location>
        <begin position="141"/>
        <end position="157"/>
    </location>
</feature>
<evidence type="ECO:0000256" key="4">
    <source>
        <dbReference type="SAM" id="MobiDB-lite"/>
    </source>
</evidence>
<dbReference type="SMART" id="SM00421">
    <property type="entry name" value="HTH_LUXR"/>
    <property type="match status" value="1"/>
</dbReference>
<reference evidence="7" key="1">
    <citation type="submission" date="2024-06" db="EMBL/GenBank/DDBJ databases">
        <title>Complete genome of Salinicola endophyticus HNIBRBA4755.</title>
        <authorList>
            <person name="Shin S.Y."/>
            <person name="Kang H."/>
            <person name="Song J."/>
        </authorList>
    </citation>
    <scope>NUCLEOTIDE SEQUENCE</scope>
    <source>
        <strain evidence="7">HNIBRBA4755</strain>
    </source>
</reference>
<dbReference type="PANTHER" id="PTHR45566">
    <property type="entry name" value="HTH-TYPE TRANSCRIPTIONAL REGULATOR YHJB-RELATED"/>
    <property type="match status" value="1"/>
</dbReference>
<dbReference type="EMBL" id="CP159578">
    <property type="protein sequence ID" value="XCJ78770.1"/>
    <property type="molecule type" value="Genomic_DNA"/>
</dbReference>
<keyword evidence="1 3" id="KW-0597">Phosphoprotein</keyword>
<feature type="domain" description="Response regulatory" evidence="6">
    <location>
        <begin position="3"/>
        <end position="120"/>
    </location>
</feature>
<dbReference type="PROSITE" id="PS50110">
    <property type="entry name" value="RESPONSE_REGULATORY"/>
    <property type="match status" value="1"/>
</dbReference>
<dbReference type="GO" id="GO:0006355">
    <property type="term" value="P:regulation of DNA-templated transcription"/>
    <property type="evidence" value="ECO:0007669"/>
    <property type="project" value="InterPro"/>
</dbReference>
<dbReference type="SUPFAM" id="SSF46894">
    <property type="entry name" value="C-terminal effector domain of the bipartite response regulators"/>
    <property type="match status" value="1"/>
</dbReference>
<feature type="modified residue" description="4-aspartylphosphate" evidence="3">
    <location>
        <position position="55"/>
    </location>
</feature>
<feature type="domain" description="HTH luxR-type" evidence="5">
    <location>
        <begin position="174"/>
        <end position="239"/>
    </location>
</feature>
<accession>A0AB74UDJ7</accession>
<gene>
    <name evidence="7" type="ORF">ABV408_15175</name>
</gene>
<dbReference type="AlphaFoldDB" id="A0AB74UDJ7"/>
<dbReference type="GO" id="GO:0003677">
    <property type="term" value="F:DNA binding"/>
    <property type="evidence" value="ECO:0007669"/>
    <property type="project" value="UniProtKB-KW"/>
</dbReference>
<evidence type="ECO:0000259" key="5">
    <source>
        <dbReference type="PROSITE" id="PS50043"/>
    </source>
</evidence>
<dbReference type="InterPro" id="IPR058245">
    <property type="entry name" value="NreC/VraR/RcsB-like_REC"/>
</dbReference>
<evidence type="ECO:0000256" key="2">
    <source>
        <dbReference type="ARBA" id="ARBA00023125"/>
    </source>
</evidence>
<dbReference type="CDD" id="cd06170">
    <property type="entry name" value="LuxR_C_like"/>
    <property type="match status" value="1"/>
</dbReference>
<protein>
    <submittedName>
        <fullName evidence="7">Response regulator transcription factor</fullName>
    </submittedName>
</protein>
<dbReference type="SMART" id="SM00448">
    <property type="entry name" value="REC"/>
    <property type="match status" value="1"/>
</dbReference>
<dbReference type="InterPro" id="IPR016032">
    <property type="entry name" value="Sig_transdc_resp-reg_C-effctor"/>
</dbReference>
<dbReference type="Gene3D" id="3.40.50.2300">
    <property type="match status" value="1"/>
</dbReference>
<dbReference type="Pfam" id="PF00072">
    <property type="entry name" value="Response_reg"/>
    <property type="match status" value="1"/>
</dbReference>
<dbReference type="RefSeq" id="WP_353979737.1">
    <property type="nucleotide sequence ID" value="NZ_CP159578.1"/>
</dbReference>